<keyword evidence="1" id="KW-1133">Transmembrane helix</keyword>
<name>A0A1B9XYV6_9FLAO</name>
<feature type="transmembrane region" description="Helical" evidence="1">
    <location>
        <begin position="64"/>
        <end position="87"/>
    </location>
</feature>
<evidence type="ECO:0000313" key="3">
    <source>
        <dbReference type="EMBL" id="OCK42699.1"/>
    </source>
</evidence>
<reference evidence="3 4" key="1">
    <citation type="submission" date="2016-06" db="EMBL/GenBank/DDBJ databases">
        <title>Draft Genome Sequence of Tenacibaculum soleae UCD-KL19.</title>
        <authorList>
            <person name="Eisen J.A."/>
            <person name="Coil D.A."/>
            <person name="Lujan K.M."/>
        </authorList>
    </citation>
    <scope>NUCLEOTIDE SEQUENCE [LARGE SCALE GENOMIC DNA]</scope>
    <source>
        <strain evidence="3 4">UCD-KL19</strain>
    </source>
</reference>
<evidence type="ECO:0000259" key="2">
    <source>
        <dbReference type="Pfam" id="PF13239"/>
    </source>
</evidence>
<keyword evidence="1" id="KW-0812">Transmembrane</keyword>
<gene>
    <name evidence="3" type="ORF">BA195_07225</name>
</gene>
<feature type="domain" description="2TM" evidence="2">
    <location>
        <begin position="13"/>
        <end position="101"/>
    </location>
</feature>
<dbReference type="Proteomes" id="UP000093186">
    <property type="component" value="Unassembled WGS sequence"/>
</dbReference>
<feature type="transmembrane region" description="Helical" evidence="1">
    <location>
        <begin position="24"/>
        <end position="44"/>
    </location>
</feature>
<dbReference type="STRING" id="447689.BA195_07225"/>
<dbReference type="EMBL" id="MAKX01000002">
    <property type="protein sequence ID" value="OCK42699.1"/>
    <property type="molecule type" value="Genomic_DNA"/>
</dbReference>
<dbReference type="InterPro" id="IPR025698">
    <property type="entry name" value="2TM_dom"/>
</dbReference>
<organism evidence="3 4">
    <name type="scientific">Tenacibaculum soleae</name>
    <dbReference type="NCBI Taxonomy" id="447689"/>
    <lineage>
        <taxon>Bacteria</taxon>
        <taxon>Pseudomonadati</taxon>
        <taxon>Bacteroidota</taxon>
        <taxon>Flavobacteriia</taxon>
        <taxon>Flavobacteriales</taxon>
        <taxon>Flavobacteriaceae</taxon>
        <taxon>Tenacibaculum</taxon>
    </lineage>
</organism>
<proteinExistence type="predicted"/>
<dbReference type="AlphaFoldDB" id="A0A1B9XYV6"/>
<dbReference type="OrthoDB" id="8965954at2"/>
<keyword evidence="4" id="KW-1185">Reference proteome</keyword>
<evidence type="ECO:0000256" key="1">
    <source>
        <dbReference type="SAM" id="Phobius"/>
    </source>
</evidence>
<protein>
    <recommendedName>
        <fullName evidence="2">2TM domain-containing protein</fullName>
    </recommendedName>
</protein>
<dbReference type="Pfam" id="PF13239">
    <property type="entry name" value="2TM"/>
    <property type="match status" value="1"/>
</dbReference>
<keyword evidence="1" id="KW-0472">Membrane</keyword>
<dbReference type="RefSeq" id="WP_068704784.1">
    <property type="nucleotide sequence ID" value="NZ_OZ208520.1"/>
</dbReference>
<sequence length="103" mass="12337">MEKMKNQSEKYLKAQKRVEDIKSFYKHLAVYVLVNLFFIGRRIYKDIQFGASVKEALTEASNYKLFFIWGLFLIFHAISTFGIVNLLGKNWEERKIKEYMEKN</sequence>
<evidence type="ECO:0000313" key="4">
    <source>
        <dbReference type="Proteomes" id="UP000093186"/>
    </source>
</evidence>
<accession>A0A1B9XYV6</accession>
<comment type="caution">
    <text evidence="3">The sequence shown here is derived from an EMBL/GenBank/DDBJ whole genome shotgun (WGS) entry which is preliminary data.</text>
</comment>